<dbReference type="InterPro" id="IPR029069">
    <property type="entry name" value="HotDog_dom_sf"/>
</dbReference>
<accession>A0A450WGV9</accession>
<keyword evidence="9" id="KW-0456">Lyase</keyword>
<protein>
    <recommendedName>
        <fullName evidence="4">3-hydroxyacyl-[acyl-carrier-protein] dehydratase FabZ</fullName>
        <ecNumber evidence="3">4.2.1.59</ecNumber>
    </recommendedName>
    <alternativeName>
        <fullName evidence="11">(3R)-hydroxymyristoyl-[acyl-carrier-protein] dehydratase</fullName>
    </alternativeName>
    <alternativeName>
        <fullName evidence="12">Beta-hydroxyacyl-ACP dehydratase</fullName>
    </alternativeName>
</protein>
<dbReference type="PANTHER" id="PTHR30272:SF1">
    <property type="entry name" value="3-HYDROXYACYL-[ACYL-CARRIER-PROTEIN] DEHYDRATASE"/>
    <property type="match status" value="1"/>
</dbReference>
<dbReference type="GO" id="GO:0016020">
    <property type="term" value="C:membrane"/>
    <property type="evidence" value="ECO:0007669"/>
    <property type="project" value="GOC"/>
</dbReference>
<evidence type="ECO:0000256" key="12">
    <source>
        <dbReference type="ARBA" id="ARBA00032213"/>
    </source>
</evidence>
<name>A0A450WGV9_9GAMM</name>
<evidence type="ECO:0000256" key="10">
    <source>
        <dbReference type="ARBA" id="ARBA00025049"/>
    </source>
</evidence>
<dbReference type="GO" id="GO:0019171">
    <property type="term" value="F:(3R)-hydroxyacyl-[acyl-carrier-protein] dehydratase activity"/>
    <property type="evidence" value="ECO:0007669"/>
    <property type="project" value="UniProtKB-EC"/>
</dbReference>
<evidence type="ECO:0000256" key="5">
    <source>
        <dbReference type="ARBA" id="ARBA00022490"/>
    </source>
</evidence>
<evidence type="ECO:0000256" key="2">
    <source>
        <dbReference type="ARBA" id="ARBA00009174"/>
    </source>
</evidence>
<dbReference type="EMBL" id="CAADFP010000143">
    <property type="protein sequence ID" value="VFK31603.1"/>
    <property type="molecule type" value="Genomic_DNA"/>
</dbReference>
<comment type="subcellular location">
    <subcellularLocation>
        <location evidence="1">Cytoplasm</location>
    </subcellularLocation>
</comment>
<reference evidence="13" key="1">
    <citation type="submission" date="2019-02" db="EMBL/GenBank/DDBJ databases">
        <authorList>
            <person name="Gruber-Vodicka R. H."/>
            <person name="Seah K. B. B."/>
        </authorList>
    </citation>
    <scope>NUCLEOTIDE SEQUENCE</scope>
    <source>
        <strain evidence="13">BECK_S312</strain>
        <strain evidence="14">BECK_S426</strain>
    </source>
</reference>
<proteinExistence type="inferred from homology"/>
<dbReference type="PANTHER" id="PTHR30272">
    <property type="entry name" value="3-HYDROXYACYL-[ACYL-CARRIER-PROTEIN] DEHYDRATASE"/>
    <property type="match status" value="1"/>
</dbReference>
<dbReference type="GO" id="GO:0005737">
    <property type="term" value="C:cytoplasm"/>
    <property type="evidence" value="ECO:0007669"/>
    <property type="project" value="UniProtKB-SubCell"/>
</dbReference>
<dbReference type="AlphaFoldDB" id="A0A450WGV9"/>
<comment type="similarity">
    <text evidence="2">Belongs to the thioester dehydratase family. FabZ subfamily.</text>
</comment>
<gene>
    <name evidence="13" type="ORF">BECKLPF1236A_GA0070988_101417</name>
    <name evidence="14" type="ORF">BECKLPF1236C_GA0070990_101437</name>
</gene>
<dbReference type="NCBIfam" id="NF000582">
    <property type="entry name" value="PRK00006.1"/>
    <property type="match status" value="1"/>
</dbReference>
<dbReference type="GO" id="GO:0009245">
    <property type="term" value="P:lipid A biosynthetic process"/>
    <property type="evidence" value="ECO:0007669"/>
    <property type="project" value="UniProtKB-KW"/>
</dbReference>
<organism evidence="13">
    <name type="scientific">Candidatus Kentrum sp. LPFa</name>
    <dbReference type="NCBI Taxonomy" id="2126335"/>
    <lineage>
        <taxon>Bacteria</taxon>
        <taxon>Pseudomonadati</taxon>
        <taxon>Pseudomonadota</taxon>
        <taxon>Gammaproteobacteria</taxon>
        <taxon>Candidatus Kentrum</taxon>
    </lineage>
</organism>
<keyword evidence="5" id="KW-0963">Cytoplasm</keyword>
<evidence type="ECO:0000256" key="6">
    <source>
        <dbReference type="ARBA" id="ARBA00022516"/>
    </source>
</evidence>
<keyword evidence="8" id="KW-0443">Lipid metabolism</keyword>
<evidence type="ECO:0000256" key="3">
    <source>
        <dbReference type="ARBA" id="ARBA00013167"/>
    </source>
</evidence>
<evidence type="ECO:0000256" key="11">
    <source>
        <dbReference type="ARBA" id="ARBA00029890"/>
    </source>
</evidence>
<evidence type="ECO:0000256" key="7">
    <source>
        <dbReference type="ARBA" id="ARBA00022556"/>
    </source>
</evidence>
<evidence type="ECO:0000256" key="1">
    <source>
        <dbReference type="ARBA" id="ARBA00004496"/>
    </source>
</evidence>
<evidence type="ECO:0000256" key="4">
    <source>
        <dbReference type="ARBA" id="ARBA00017176"/>
    </source>
</evidence>
<evidence type="ECO:0000256" key="9">
    <source>
        <dbReference type="ARBA" id="ARBA00023239"/>
    </source>
</evidence>
<evidence type="ECO:0000256" key="8">
    <source>
        <dbReference type="ARBA" id="ARBA00023098"/>
    </source>
</evidence>
<dbReference type="Pfam" id="PF07977">
    <property type="entry name" value="FabA"/>
    <property type="match status" value="1"/>
</dbReference>
<dbReference type="InterPro" id="IPR013114">
    <property type="entry name" value="FabA_FabZ"/>
</dbReference>
<dbReference type="EC" id="4.2.1.59" evidence="3"/>
<dbReference type="SUPFAM" id="SSF54637">
    <property type="entry name" value="Thioesterase/thiol ester dehydrase-isomerase"/>
    <property type="match status" value="1"/>
</dbReference>
<dbReference type="EMBL" id="CAADFM010000141">
    <property type="protein sequence ID" value="VFK16235.1"/>
    <property type="molecule type" value="Genomic_DNA"/>
</dbReference>
<evidence type="ECO:0000313" key="13">
    <source>
        <dbReference type="EMBL" id="VFK16235.1"/>
    </source>
</evidence>
<keyword evidence="6" id="KW-0444">Lipid biosynthesis</keyword>
<dbReference type="CDD" id="cd01288">
    <property type="entry name" value="FabZ"/>
    <property type="match status" value="1"/>
</dbReference>
<comment type="function">
    <text evidence="10">Involved in unsaturated fatty acids biosynthesis. Catalyzes the dehydration of short chain beta-hydroxyacyl-ACPs and long chain saturated and unsaturated beta-hydroxyacyl-ACPs.</text>
</comment>
<dbReference type="Gene3D" id="3.10.129.10">
    <property type="entry name" value="Hotdog Thioesterase"/>
    <property type="match status" value="1"/>
</dbReference>
<keyword evidence="7" id="KW-0441">Lipid A biosynthesis</keyword>
<dbReference type="FunFam" id="3.10.129.10:FF:000001">
    <property type="entry name" value="3-hydroxyacyl-[acyl-carrier-protein] dehydratase FabZ"/>
    <property type="match status" value="1"/>
</dbReference>
<sequence length="153" mass="17037">MMIEKRKVIFDIEAIKRRLPHRYPFLLVDRIIESTETTAVGLKNVTVNEPYFSGHFPGESIMPGTLIAESMAQTAAFIGGLPSDKNVNEPPRRVFLSGLQMQFKRPVVPGNTLHITVEVIKVMGAMARCRGNCRVDGEIVARGEFNLAQVPED</sequence>
<evidence type="ECO:0000313" key="14">
    <source>
        <dbReference type="EMBL" id="VFK31603.1"/>
    </source>
</evidence>